<dbReference type="Proteomes" id="UP000503447">
    <property type="component" value="Chromosome"/>
</dbReference>
<name>A0A6M5Z6G2_9BACT</name>
<evidence type="ECO:0000313" key="3">
    <source>
        <dbReference type="EMBL" id="QJX00981.1"/>
    </source>
</evidence>
<dbReference type="EMBL" id="CP053452">
    <property type="protein sequence ID" value="QJX00981.1"/>
    <property type="molecule type" value="Genomic_DNA"/>
</dbReference>
<dbReference type="GO" id="GO:0046686">
    <property type="term" value="P:response to cadmium ion"/>
    <property type="evidence" value="ECO:0007669"/>
    <property type="project" value="TreeGrafter"/>
</dbReference>
<dbReference type="PROSITE" id="PS51819">
    <property type="entry name" value="VOC"/>
    <property type="match status" value="1"/>
</dbReference>
<proteinExistence type="predicted"/>
<dbReference type="Gene3D" id="3.10.180.10">
    <property type="entry name" value="2,3-Dihydroxybiphenyl 1,2-Dioxygenase, domain 1"/>
    <property type="match status" value="1"/>
</dbReference>
<keyword evidence="4" id="KW-1185">Reference proteome</keyword>
<dbReference type="SUPFAM" id="SSF53335">
    <property type="entry name" value="S-adenosyl-L-methionine-dependent methyltransferases"/>
    <property type="match status" value="1"/>
</dbReference>
<evidence type="ECO:0000259" key="2">
    <source>
        <dbReference type="PROSITE" id="PS51819"/>
    </source>
</evidence>
<dbReference type="AlphaFoldDB" id="A0A6M5Z6G2"/>
<dbReference type="Pfam" id="PF00903">
    <property type="entry name" value="Glyoxalase"/>
    <property type="match status" value="1"/>
</dbReference>
<feature type="compositionally biased region" description="Basic and acidic residues" evidence="1">
    <location>
        <begin position="136"/>
        <end position="149"/>
    </location>
</feature>
<protein>
    <recommendedName>
        <fullName evidence="2">VOC domain-containing protein</fullName>
    </recommendedName>
</protein>
<reference evidence="4" key="1">
    <citation type="submission" date="2020-05" db="EMBL/GenBank/DDBJ databases">
        <title>Frigoriglobus tundricola gen. nov., sp. nov., a psychrotolerant cellulolytic planctomycete of the family Gemmataceae with two divergent copies of 16S rRNA gene.</title>
        <authorList>
            <person name="Kulichevskaya I.S."/>
            <person name="Ivanova A.A."/>
            <person name="Naumoff D.G."/>
            <person name="Beletsky A.V."/>
            <person name="Rijpstra W.I.C."/>
            <person name="Sinninghe Damste J.S."/>
            <person name="Mardanov A.V."/>
            <person name="Ravin N.V."/>
            <person name="Dedysh S.N."/>
        </authorList>
    </citation>
    <scope>NUCLEOTIDE SEQUENCE [LARGE SCALE GENOMIC DNA]</scope>
    <source>
        <strain evidence="4">PL17</strain>
    </source>
</reference>
<dbReference type="InterPro" id="IPR049789">
    <property type="entry name" value="ArsI/CadI-like"/>
</dbReference>
<dbReference type="PANTHER" id="PTHR41294:SF1">
    <property type="entry name" value="CADMIUM-INDUCED PROTEIN CADI"/>
    <property type="match status" value="1"/>
</dbReference>
<dbReference type="KEGG" id="ftj:FTUN_8619"/>
<evidence type="ECO:0000313" key="4">
    <source>
        <dbReference type="Proteomes" id="UP000503447"/>
    </source>
</evidence>
<dbReference type="PANTHER" id="PTHR41294">
    <property type="entry name" value="CADMIUM-INDUCED PROTEIN CADI"/>
    <property type="match status" value="1"/>
</dbReference>
<dbReference type="InterPro" id="IPR037523">
    <property type="entry name" value="VOC_core"/>
</dbReference>
<dbReference type="SUPFAM" id="SSF54593">
    <property type="entry name" value="Glyoxalase/Bleomycin resistance protein/Dihydroxybiphenyl dioxygenase"/>
    <property type="match status" value="1"/>
</dbReference>
<feature type="domain" description="VOC" evidence="2">
    <location>
        <begin position="11"/>
        <end position="127"/>
    </location>
</feature>
<dbReference type="InterPro" id="IPR029068">
    <property type="entry name" value="Glyas_Bleomycin-R_OHBP_Dase"/>
</dbReference>
<sequence>MSSLTVLEEPVKFHLSLNVPDLARAVEFYALFFGRAPAKRHDDYAKFELDDPPVVFSLAPHPPGPGASLSHLGLRVASDDTIQTFRARLEAAGVCTQAQAGTTCGYALQNKLWVTDPFGNFWEVYRVEEDVRPEAVRRSTEGKAARTDAESGTSPQTQAVWEHFVTAPPPTRIPHRDAALDEVRLVGTFNADLTDAQRTLLISEAARVLKPGGKLVTHGLMSDRPFPGAQPEVPGLAAMVARVPVQTEPIVQFRRAGFVGVQVTQFTEKAWFTINGVELREVKLIAWKPAPAPATTETRPVLYKGPFARATVDGGHTFERGKRIAVPVAVWEQLRLGPVAEQFLFFEPAAGAPCAT</sequence>
<dbReference type="Gene3D" id="3.40.50.150">
    <property type="entry name" value="Vaccinia Virus protein VP39"/>
    <property type="match status" value="1"/>
</dbReference>
<dbReference type="InterPro" id="IPR052393">
    <property type="entry name" value="Cadmium-induced_rsp"/>
</dbReference>
<dbReference type="InterPro" id="IPR004360">
    <property type="entry name" value="Glyas_Fos-R_dOase_dom"/>
</dbReference>
<dbReference type="NCBIfam" id="NF041414">
    <property type="entry name" value="ArsI_CadI_VOC"/>
    <property type="match status" value="1"/>
</dbReference>
<dbReference type="InterPro" id="IPR029063">
    <property type="entry name" value="SAM-dependent_MTases_sf"/>
</dbReference>
<organism evidence="3 4">
    <name type="scientific">Frigoriglobus tundricola</name>
    <dbReference type="NCBI Taxonomy" id="2774151"/>
    <lineage>
        <taxon>Bacteria</taxon>
        <taxon>Pseudomonadati</taxon>
        <taxon>Planctomycetota</taxon>
        <taxon>Planctomycetia</taxon>
        <taxon>Gemmatales</taxon>
        <taxon>Gemmataceae</taxon>
        <taxon>Frigoriglobus</taxon>
    </lineage>
</organism>
<evidence type="ECO:0000256" key="1">
    <source>
        <dbReference type="SAM" id="MobiDB-lite"/>
    </source>
</evidence>
<dbReference type="RefSeq" id="WP_171475620.1">
    <property type="nucleotide sequence ID" value="NZ_CP053452.2"/>
</dbReference>
<feature type="region of interest" description="Disordered" evidence="1">
    <location>
        <begin position="136"/>
        <end position="155"/>
    </location>
</feature>
<accession>A0A6M5Z6G2</accession>
<gene>
    <name evidence="3" type="ORF">FTUN_8619</name>
</gene>